<feature type="domain" description="DUF402" evidence="4">
    <location>
        <begin position="19"/>
        <end position="156"/>
    </location>
</feature>
<gene>
    <name evidence="5" type="ORF">C4B25_00820</name>
</gene>
<dbReference type="PIRSF" id="PIRSF028345">
    <property type="entry name" value="UCP028345"/>
    <property type="match status" value="1"/>
</dbReference>
<dbReference type="GO" id="GO:0016787">
    <property type="term" value="F:hydrolase activity"/>
    <property type="evidence" value="ECO:0007669"/>
    <property type="project" value="UniProtKB-KW"/>
</dbReference>
<dbReference type="Proteomes" id="UP000291072">
    <property type="component" value="Unassembled WGS sequence"/>
</dbReference>
<sequence length="191" mass="22802">MKNIPLLGEIVDVQAFKHDGTLYRQWNGLKVIEASPFVTVLFAFKTKVAEDNGQRWIIREPMLWFFSQDDFFNTNVLLRESGSYFYTNLSSPFFFEDGTIKYIDYDLDVKMYPNKKTRVVDKEEYERHKIKMNYPQELINKIDKTIKDVLRNIKHKEGIFNYDVINTYVQQLKEQKMLKTGLKINKDKKAY</sequence>
<evidence type="ECO:0000313" key="5">
    <source>
        <dbReference type="EMBL" id="TCG11847.1"/>
    </source>
</evidence>
<dbReference type="InterPro" id="IPR050212">
    <property type="entry name" value="Ntdp-like"/>
</dbReference>
<reference evidence="5 6" key="1">
    <citation type="submission" date="2018-02" db="EMBL/GenBank/DDBJ databases">
        <title>Mycoplasma marinum and Mycoplasma todarodis sp. nov., moderately halophilic and psychrotolerant mycoplasmas isolated from cephalopods.</title>
        <authorList>
            <person name="Viver T."/>
        </authorList>
    </citation>
    <scope>NUCLEOTIDE SEQUENCE [LARGE SCALE GENOMIC DNA]</scope>
    <source>
        <strain evidence="5 6">5H</strain>
    </source>
</reference>
<keyword evidence="1" id="KW-0479">Metal-binding</keyword>
<evidence type="ECO:0000256" key="1">
    <source>
        <dbReference type="ARBA" id="ARBA00022723"/>
    </source>
</evidence>
<comment type="caution">
    <text evidence="5">The sequence shown here is derived from an EMBL/GenBank/DDBJ whole genome shotgun (WGS) entry which is preliminary data.</text>
</comment>
<organism evidence="5 6">
    <name type="scientific">Mycoplasma todarodis</name>
    <dbReference type="NCBI Taxonomy" id="1937191"/>
    <lineage>
        <taxon>Bacteria</taxon>
        <taxon>Bacillati</taxon>
        <taxon>Mycoplasmatota</taxon>
        <taxon>Mollicutes</taxon>
        <taxon>Mycoplasmataceae</taxon>
        <taxon>Mycoplasma</taxon>
    </lineage>
</organism>
<evidence type="ECO:0000256" key="3">
    <source>
        <dbReference type="ARBA" id="ARBA00022842"/>
    </source>
</evidence>
<keyword evidence="2" id="KW-0378">Hydrolase</keyword>
<name>A0A4R0XMB6_9MOLU</name>
<dbReference type="OrthoDB" id="1645325at2"/>
<dbReference type="EMBL" id="PSZP01000003">
    <property type="protein sequence ID" value="TCG11847.1"/>
    <property type="molecule type" value="Genomic_DNA"/>
</dbReference>
<dbReference type="PANTHER" id="PTHR39159:SF1">
    <property type="entry name" value="UPF0374 PROTEIN YGAC"/>
    <property type="match status" value="1"/>
</dbReference>
<dbReference type="GO" id="GO:0046872">
    <property type="term" value="F:metal ion binding"/>
    <property type="evidence" value="ECO:0007669"/>
    <property type="project" value="UniProtKB-KW"/>
</dbReference>
<dbReference type="PANTHER" id="PTHR39159">
    <property type="match status" value="1"/>
</dbReference>
<evidence type="ECO:0000259" key="4">
    <source>
        <dbReference type="Pfam" id="PF04167"/>
    </source>
</evidence>
<evidence type="ECO:0000313" key="6">
    <source>
        <dbReference type="Proteomes" id="UP000291072"/>
    </source>
</evidence>
<dbReference type="InterPro" id="IPR016882">
    <property type="entry name" value="SA1684"/>
</dbReference>
<dbReference type="Gene3D" id="2.40.380.10">
    <property type="entry name" value="FomD-like"/>
    <property type="match status" value="1"/>
</dbReference>
<dbReference type="RefSeq" id="WP_131613168.1">
    <property type="nucleotide sequence ID" value="NZ_PSZP01000003.1"/>
</dbReference>
<evidence type="ECO:0000256" key="2">
    <source>
        <dbReference type="ARBA" id="ARBA00022801"/>
    </source>
</evidence>
<keyword evidence="3" id="KW-0460">Magnesium</keyword>
<dbReference type="Pfam" id="PF04167">
    <property type="entry name" value="DUF402"/>
    <property type="match status" value="1"/>
</dbReference>
<keyword evidence="6" id="KW-1185">Reference proteome</keyword>
<proteinExistence type="predicted"/>
<protein>
    <submittedName>
        <fullName evidence="5">Rnase g and e associated domain containing protein</fullName>
    </submittedName>
</protein>
<accession>A0A4R0XMB6</accession>
<dbReference type="SUPFAM" id="SSF159234">
    <property type="entry name" value="FomD-like"/>
    <property type="match status" value="1"/>
</dbReference>
<dbReference type="InterPro" id="IPR007295">
    <property type="entry name" value="DUF402"/>
</dbReference>
<dbReference type="InterPro" id="IPR035930">
    <property type="entry name" value="FomD-like_sf"/>
</dbReference>
<dbReference type="AlphaFoldDB" id="A0A4R0XMB6"/>